<dbReference type="Proteomes" id="UP000003704">
    <property type="component" value="Unassembled WGS sequence"/>
</dbReference>
<dbReference type="InterPro" id="IPR052925">
    <property type="entry name" value="Phage_Integrase-like_Recomb"/>
</dbReference>
<sequence length="351" mass="38699">MHQTDTPQNSSARQDLVLAPGDGDRVEIIASAPPAVIGERLAAVIPFFNGYAPNTRRSLMTSWKVWAEFALGEGIPIFPPTLAHIERFLLAGIANGRKRATLDQYLFAIDQLFQFAGLDNPMKAKNGRMLWKQLQNDHGLDEEQDKKQGLLLEDLERILAVVSGDEPAAVRDRALLLVAYESMTRRSEVAAMKVEKLEFKKDGSGAIKLGKTKTDQSGKGARLPLTAEAMSHLDAWLKLANISDGPIWRSVPARWSGKKPLVKPLEAREVARILKRRAQQAGLNPAVFAGHSTRIGAAEDLVADGATDAQVMQAGRWKSSTMVARYTKHLRDSDNAMMRFRAKRGRLDGES</sequence>
<evidence type="ECO:0000313" key="5">
    <source>
        <dbReference type="Proteomes" id="UP000003704"/>
    </source>
</evidence>
<dbReference type="InterPro" id="IPR002104">
    <property type="entry name" value="Integrase_catalytic"/>
</dbReference>
<feature type="domain" description="Tyr recombinase" evidence="3">
    <location>
        <begin position="145"/>
        <end position="343"/>
    </location>
</feature>
<keyword evidence="2" id="KW-0233">DNA recombination</keyword>
<dbReference type="PANTHER" id="PTHR34605">
    <property type="entry name" value="PHAGE_INTEGRASE DOMAIN-CONTAINING PROTEIN"/>
    <property type="match status" value="1"/>
</dbReference>
<dbReference type="Pfam" id="PF00589">
    <property type="entry name" value="Phage_integrase"/>
    <property type="match status" value="1"/>
</dbReference>
<dbReference type="Gene3D" id="1.10.443.10">
    <property type="entry name" value="Intergrase catalytic core"/>
    <property type="match status" value="1"/>
</dbReference>
<dbReference type="SUPFAM" id="SSF56349">
    <property type="entry name" value="DNA breaking-rejoining enzymes"/>
    <property type="match status" value="1"/>
</dbReference>
<name>I8T1Z5_9GAMM</name>
<gene>
    <name evidence="4" type="ORF">WQQ_41230</name>
</gene>
<evidence type="ECO:0000259" key="3">
    <source>
        <dbReference type="PROSITE" id="PS51898"/>
    </source>
</evidence>
<evidence type="ECO:0000256" key="2">
    <source>
        <dbReference type="ARBA" id="ARBA00023172"/>
    </source>
</evidence>
<proteinExistence type="predicted"/>
<dbReference type="InterPro" id="IPR011010">
    <property type="entry name" value="DNA_brk_join_enz"/>
</dbReference>
<dbReference type="Gene3D" id="1.10.150.130">
    <property type="match status" value="1"/>
</dbReference>
<dbReference type="AlphaFoldDB" id="I8T1Z5"/>
<organism evidence="4 5">
    <name type="scientific">Hydrocarboniphaga effusa AP103</name>
    <dbReference type="NCBI Taxonomy" id="1172194"/>
    <lineage>
        <taxon>Bacteria</taxon>
        <taxon>Pseudomonadati</taxon>
        <taxon>Pseudomonadota</taxon>
        <taxon>Gammaproteobacteria</taxon>
        <taxon>Nevskiales</taxon>
        <taxon>Nevskiaceae</taxon>
        <taxon>Hydrocarboniphaga</taxon>
    </lineage>
</organism>
<accession>I8T1Z5</accession>
<dbReference type="SUPFAM" id="SSF47823">
    <property type="entry name" value="lambda integrase-like, N-terminal domain"/>
    <property type="match status" value="1"/>
</dbReference>
<dbReference type="PANTHER" id="PTHR34605:SF3">
    <property type="entry name" value="P CELL-TYPE AGGLUTINATION PROTEIN MAP4-LIKE-RELATED"/>
    <property type="match status" value="1"/>
</dbReference>
<dbReference type="EMBL" id="AKGD01000004">
    <property type="protein sequence ID" value="EIT67688.1"/>
    <property type="molecule type" value="Genomic_DNA"/>
</dbReference>
<dbReference type="GO" id="GO:0003677">
    <property type="term" value="F:DNA binding"/>
    <property type="evidence" value="ECO:0007669"/>
    <property type="project" value="UniProtKB-KW"/>
</dbReference>
<dbReference type="CDD" id="cd00799">
    <property type="entry name" value="INT_Cre_C"/>
    <property type="match status" value="1"/>
</dbReference>
<dbReference type="STRING" id="1172194.WQQ_41230"/>
<dbReference type="GO" id="GO:0015074">
    <property type="term" value="P:DNA integration"/>
    <property type="evidence" value="ECO:0007669"/>
    <property type="project" value="InterPro"/>
</dbReference>
<evidence type="ECO:0000313" key="4">
    <source>
        <dbReference type="EMBL" id="EIT67688.1"/>
    </source>
</evidence>
<comment type="caution">
    <text evidence="4">The sequence shown here is derived from an EMBL/GenBank/DDBJ whole genome shotgun (WGS) entry which is preliminary data.</text>
</comment>
<keyword evidence="5" id="KW-1185">Reference proteome</keyword>
<keyword evidence="1" id="KW-0238">DNA-binding</keyword>
<evidence type="ECO:0000256" key="1">
    <source>
        <dbReference type="ARBA" id="ARBA00023125"/>
    </source>
</evidence>
<dbReference type="GO" id="GO:0006310">
    <property type="term" value="P:DNA recombination"/>
    <property type="evidence" value="ECO:0007669"/>
    <property type="project" value="UniProtKB-KW"/>
</dbReference>
<dbReference type="PROSITE" id="PS51898">
    <property type="entry name" value="TYR_RECOMBINASE"/>
    <property type="match status" value="1"/>
</dbReference>
<protein>
    <recommendedName>
        <fullName evidence="3">Tyr recombinase domain-containing protein</fullName>
    </recommendedName>
</protein>
<dbReference type="InterPro" id="IPR010998">
    <property type="entry name" value="Integrase_recombinase_N"/>
</dbReference>
<reference evidence="4 5" key="1">
    <citation type="journal article" date="2012" name="J. Bacteriol.">
        <title>Genome Sequence of n-Alkane-Degrading Hydrocarboniphaga effusa Strain AP103T (ATCC BAA-332T).</title>
        <authorList>
            <person name="Chang H.K."/>
            <person name="Zylstra G.J."/>
            <person name="Chae J.C."/>
        </authorList>
    </citation>
    <scope>NUCLEOTIDE SEQUENCE [LARGE SCALE GENOMIC DNA]</scope>
    <source>
        <strain evidence="4 5">AP103</strain>
    </source>
</reference>
<dbReference type="InterPro" id="IPR013762">
    <property type="entry name" value="Integrase-like_cat_sf"/>
</dbReference>